<dbReference type="RefSeq" id="WP_344619083.1">
    <property type="nucleotide sequence ID" value="NZ_BAAARV010000094.1"/>
</dbReference>
<reference evidence="6" key="1">
    <citation type="journal article" date="2019" name="Int. J. Syst. Evol. Microbiol.">
        <title>The Global Catalogue of Microorganisms (GCM) 10K type strain sequencing project: providing services to taxonomists for standard genome sequencing and annotation.</title>
        <authorList>
            <consortium name="The Broad Institute Genomics Platform"/>
            <consortium name="The Broad Institute Genome Sequencing Center for Infectious Disease"/>
            <person name="Wu L."/>
            <person name="Ma J."/>
        </authorList>
    </citation>
    <scope>NUCLEOTIDE SEQUENCE [LARGE SCALE GENOMIC DNA]</scope>
    <source>
        <strain evidence="6">JCM 3272</strain>
    </source>
</reference>
<feature type="domain" description="HTH araC/xylS-type" evidence="4">
    <location>
        <begin position="157"/>
        <end position="253"/>
    </location>
</feature>
<evidence type="ECO:0000256" key="3">
    <source>
        <dbReference type="ARBA" id="ARBA00023163"/>
    </source>
</evidence>
<dbReference type="EMBL" id="BAAARV010000094">
    <property type="protein sequence ID" value="GAA2383663.1"/>
    <property type="molecule type" value="Genomic_DNA"/>
</dbReference>
<comment type="caution">
    <text evidence="5">The sequence shown here is derived from an EMBL/GenBank/DDBJ whole genome shotgun (WGS) entry which is preliminary data.</text>
</comment>
<dbReference type="SMART" id="SM00342">
    <property type="entry name" value="HTH_ARAC"/>
    <property type="match status" value="1"/>
</dbReference>
<sequence>MQIARPAAPALRGAVLGYRGFRLPEQPTRRRLLLPDGTAKLMIGLAEPVKVLPAVGGAPAFAAASLLNPLRATATVGEHTGRVEGLTVLLDPLAAYRVFGPVLADLAQSPAALPDLLPGVGQLVDRLAGAGWEARFALLDEAFAARLDRFEVAPEVAAAWSLLRARAGRIATRDLAAATGWSVRRLQRRFAAHTGLPPRAAAAVFRLQRTLRLQADGASWTRAAADAGFYDQPQFNRVFRAMVGRSPREFHSARRRSDPRDAADFVPGQITSTLLTHSYKS</sequence>
<dbReference type="PANTHER" id="PTHR46796:SF15">
    <property type="entry name" value="BLL1074 PROTEIN"/>
    <property type="match status" value="1"/>
</dbReference>
<accession>A0ABP5UP42</accession>
<dbReference type="InterPro" id="IPR009057">
    <property type="entry name" value="Homeodomain-like_sf"/>
</dbReference>
<keyword evidence="6" id="KW-1185">Reference proteome</keyword>
<name>A0ABP5UP42_9ACTN</name>
<evidence type="ECO:0000259" key="4">
    <source>
        <dbReference type="PROSITE" id="PS01124"/>
    </source>
</evidence>
<evidence type="ECO:0000256" key="1">
    <source>
        <dbReference type="ARBA" id="ARBA00023015"/>
    </source>
</evidence>
<dbReference type="Proteomes" id="UP001501444">
    <property type="component" value="Unassembled WGS sequence"/>
</dbReference>
<dbReference type="InterPro" id="IPR050204">
    <property type="entry name" value="AraC_XylS_family_regulators"/>
</dbReference>
<dbReference type="PANTHER" id="PTHR46796">
    <property type="entry name" value="HTH-TYPE TRANSCRIPTIONAL ACTIVATOR RHAS-RELATED"/>
    <property type="match status" value="1"/>
</dbReference>
<dbReference type="InterPro" id="IPR018060">
    <property type="entry name" value="HTH_AraC"/>
</dbReference>
<evidence type="ECO:0000256" key="2">
    <source>
        <dbReference type="ARBA" id="ARBA00023125"/>
    </source>
</evidence>
<evidence type="ECO:0000313" key="5">
    <source>
        <dbReference type="EMBL" id="GAA2383663.1"/>
    </source>
</evidence>
<evidence type="ECO:0000313" key="6">
    <source>
        <dbReference type="Proteomes" id="UP001501444"/>
    </source>
</evidence>
<keyword evidence="1" id="KW-0805">Transcription regulation</keyword>
<keyword evidence="3" id="KW-0804">Transcription</keyword>
<keyword evidence="2" id="KW-0238">DNA-binding</keyword>
<proteinExistence type="predicted"/>
<dbReference type="Gene3D" id="1.10.10.60">
    <property type="entry name" value="Homeodomain-like"/>
    <property type="match status" value="1"/>
</dbReference>
<dbReference type="PROSITE" id="PS01124">
    <property type="entry name" value="HTH_ARAC_FAMILY_2"/>
    <property type="match status" value="1"/>
</dbReference>
<gene>
    <name evidence="5" type="ORF">GCM10010170_092660</name>
</gene>
<organism evidence="5 6">
    <name type="scientific">Dactylosporangium salmoneum</name>
    <dbReference type="NCBI Taxonomy" id="53361"/>
    <lineage>
        <taxon>Bacteria</taxon>
        <taxon>Bacillati</taxon>
        <taxon>Actinomycetota</taxon>
        <taxon>Actinomycetes</taxon>
        <taxon>Micromonosporales</taxon>
        <taxon>Micromonosporaceae</taxon>
        <taxon>Dactylosporangium</taxon>
    </lineage>
</organism>
<dbReference type="SUPFAM" id="SSF46689">
    <property type="entry name" value="Homeodomain-like"/>
    <property type="match status" value="1"/>
</dbReference>
<dbReference type="Pfam" id="PF12833">
    <property type="entry name" value="HTH_18"/>
    <property type="match status" value="1"/>
</dbReference>
<protein>
    <submittedName>
        <fullName evidence="5">AraC family transcriptional regulator</fullName>
    </submittedName>
</protein>